<proteinExistence type="predicted"/>
<keyword evidence="1" id="KW-0732">Signal</keyword>
<feature type="chain" id="PRO_5012313619" evidence="1">
    <location>
        <begin position="22"/>
        <end position="192"/>
    </location>
</feature>
<protein>
    <submittedName>
        <fullName evidence="2">Uncharacterized protein</fullName>
    </submittedName>
</protein>
<sequence>MNKKILGIIAGIATVGSAVFAAPAHAVKQDVDVTVTIQPSIYLRTFQTVNLQITQGDLGATKESDFNATPATDGTTKLTLTPAPTIGTGTSTTVKKNVAELFAVYSNSGKPVTVTITPIANNTSGPKATTLTNPADPGSEIILTGATVTGGTGTPTARVPVVGGVDLDLDVSGATAGVHSGAKLTVEALAQL</sequence>
<evidence type="ECO:0000256" key="1">
    <source>
        <dbReference type="SAM" id="SignalP"/>
    </source>
</evidence>
<keyword evidence="3" id="KW-1185">Reference proteome</keyword>
<name>A0A2A2TI77_9CYAN</name>
<comment type="caution">
    <text evidence="2">The sequence shown here is derived from an EMBL/GenBank/DDBJ whole genome shotgun (WGS) entry which is preliminary data.</text>
</comment>
<evidence type="ECO:0000313" key="2">
    <source>
        <dbReference type="EMBL" id="PAX53507.1"/>
    </source>
</evidence>
<dbReference type="Proteomes" id="UP000218238">
    <property type="component" value="Unassembled WGS sequence"/>
</dbReference>
<gene>
    <name evidence="2" type="ORF">CK510_13680</name>
</gene>
<dbReference type="RefSeq" id="WP_095722225.1">
    <property type="nucleotide sequence ID" value="NZ_NTFS01000135.1"/>
</dbReference>
<feature type="signal peptide" evidence="1">
    <location>
        <begin position="1"/>
        <end position="21"/>
    </location>
</feature>
<dbReference type="EMBL" id="NTFS01000135">
    <property type="protein sequence ID" value="PAX53507.1"/>
    <property type="molecule type" value="Genomic_DNA"/>
</dbReference>
<dbReference type="AlphaFoldDB" id="A0A2A2TI77"/>
<dbReference type="OrthoDB" id="514471at2"/>
<evidence type="ECO:0000313" key="3">
    <source>
        <dbReference type="Proteomes" id="UP000218238"/>
    </source>
</evidence>
<accession>A0A2A2TI77</accession>
<organism evidence="2 3">
    <name type="scientific">Brunnivagina elsteri CCALA 953</name>
    <dbReference type="NCBI Taxonomy" id="987040"/>
    <lineage>
        <taxon>Bacteria</taxon>
        <taxon>Bacillati</taxon>
        <taxon>Cyanobacteriota</taxon>
        <taxon>Cyanophyceae</taxon>
        <taxon>Nostocales</taxon>
        <taxon>Calotrichaceae</taxon>
        <taxon>Brunnivagina</taxon>
    </lineage>
</organism>
<reference evidence="2 3" key="1">
    <citation type="submission" date="2017-08" db="EMBL/GenBank/DDBJ databases">
        <title>Draft genome sequence of filamentous cyanobacterium Calothrix elsteri CCALA 953.</title>
        <authorList>
            <person name="Gagunashvili A.N."/>
            <person name="Elster J."/>
            <person name="Andresson O.S."/>
        </authorList>
    </citation>
    <scope>NUCLEOTIDE SEQUENCE [LARGE SCALE GENOMIC DNA]</scope>
    <source>
        <strain evidence="2 3">CCALA 953</strain>
    </source>
</reference>